<protein>
    <recommendedName>
        <fullName evidence="2">DUF4097 domain-containing protein</fullName>
    </recommendedName>
</protein>
<feature type="domain" description="DUF4097" evidence="2">
    <location>
        <begin position="172"/>
        <end position="301"/>
    </location>
</feature>
<dbReference type="PANTHER" id="PTHR34094:SF1">
    <property type="entry name" value="PROTEIN FAM185A"/>
    <property type="match status" value="1"/>
</dbReference>
<accession>A0A425Y5G4</accession>
<gene>
    <name evidence="3" type="ORF">DWB61_04465</name>
</gene>
<name>A0A425Y5G4_9BACT</name>
<dbReference type="Proteomes" id="UP000285794">
    <property type="component" value="Unassembled WGS sequence"/>
</dbReference>
<keyword evidence="1" id="KW-0732">Signal</keyword>
<dbReference type="PANTHER" id="PTHR34094">
    <property type="match status" value="1"/>
</dbReference>
<evidence type="ECO:0000256" key="1">
    <source>
        <dbReference type="SAM" id="SignalP"/>
    </source>
</evidence>
<comment type="caution">
    <text evidence="3">The sequence shown here is derived from an EMBL/GenBank/DDBJ whole genome shotgun (WGS) entry which is preliminary data.</text>
</comment>
<dbReference type="RefSeq" id="WP_125029691.1">
    <property type="nucleotide sequence ID" value="NZ_JAPXVP010000003.1"/>
</dbReference>
<dbReference type="Pfam" id="PF13349">
    <property type="entry name" value="DUF4097"/>
    <property type="match status" value="1"/>
</dbReference>
<sequence length="327" mass="35722">MKIRKMNMKQLLTLVGILFMPFYSNSQTIYAEADTKYDGIERVEVEGRFADVKILGTGEDGVELKGIIRGKLRGSNDFEIKHRQEGTVLKVWIEAPRSIMGRFEAQLSFKVPYSMDVDITNSSGDIYIEEIVAEQMKLKATSGDIVIKNVESLLTTTTTSGDLEINYLKGAISATSTSGNQKFNHIRASVSTVATSGDLLFFDVVGDLSTRTTSGDLQFEGIDGSLSNVSTSGNLIINKAKTRLDLLTTSGDISGDEIELIGDSKFKSTSGDISIDFANDLDGMSFDLRASSGDLRAGRHSAEGKLYMKHGDVWVYGHSSSGDQNYR</sequence>
<dbReference type="EMBL" id="QQWG01000003">
    <property type="protein sequence ID" value="RRG23650.1"/>
    <property type="molecule type" value="Genomic_DNA"/>
</dbReference>
<feature type="chain" id="PRO_5018975884" description="DUF4097 domain-containing protein" evidence="1">
    <location>
        <begin position="27"/>
        <end position="327"/>
    </location>
</feature>
<dbReference type="AlphaFoldDB" id="A0A425Y5G4"/>
<dbReference type="OrthoDB" id="1118101at2"/>
<evidence type="ECO:0000313" key="3">
    <source>
        <dbReference type="EMBL" id="RRG23650.1"/>
    </source>
</evidence>
<feature type="signal peptide" evidence="1">
    <location>
        <begin position="1"/>
        <end position="26"/>
    </location>
</feature>
<keyword evidence="4" id="KW-1185">Reference proteome</keyword>
<proteinExistence type="predicted"/>
<evidence type="ECO:0000259" key="2">
    <source>
        <dbReference type="Pfam" id="PF13349"/>
    </source>
</evidence>
<dbReference type="InterPro" id="IPR025164">
    <property type="entry name" value="Toastrack_DUF4097"/>
</dbReference>
<reference evidence="3 4" key="1">
    <citation type="submission" date="2018-07" db="EMBL/GenBank/DDBJ databases">
        <title>Draft genome sequence of Ancylomarina sp. M1P.</title>
        <authorList>
            <person name="Yadav S."/>
            <person name="Villanueva L."/>
            <person name="Damste J.S.S."/>
        </authorList>
    </citation>
    <scope>NUCLEOTIDE SEQUENCE [LARGE SCALE GENOMIC DNA]</scope>
    <source>
        <strain evidence="3 4">M1P</strain>
    </source>
</reference>
<organism evidence="3 4">
    <name type="scientific">Ancylomarina euxinus</name>
    <dbReference type="NCBI Taxonomy" id="2283627"/>
    <lineage>
        <taxon>Bacteria</taxon>
        <taxon>Pseudomonadati</taxon>
        <taxon>Bacteroidota</taxon>
        <taxon>Bacteroidia</taxon>
        <taxon>Marinilabiliales</taxon>
        <taxon>Marinifilaceae</taxon>
        <taxon>Ancylomarina</taxon>
    </lineage>
</organism>
<evidence type="ECO:0000313" key="4">
    <source>
        <dbReference type="Proteomes" id="UP000285794"/>
    </source>
</evidence>